<organism evidence="4">
    <name type="scientific">Bacteroides ovatus</name>
    <dbReference type="NCBI Taxonomy" id="28116"/>
    <lineage>
        <taxon>Bacteria</taxon>
        <taxon>Pseudomonadati</taxon>
        <taxon>Bacteroidota</taxon>
        <taxon>Bacteroidia</taxon>
        <taxon>Bacteroidales</taxon>
        <taxon>Bacteroidaceae</taxon>
        <taxon>Bacteroides</taxon>
    </lineage>
</organism>
<keyword evidence="4" id="KW-0675">Receptor</keyword>
<sequence>HIIRDDAPVVGTRTRTENGNFVRKDFNETSAYTLNLQLNYNRTFGKHDIGAMFLYEQYEEWGDMFWAQRKQLLSSSLEQLFAGSADSQWKDADGHESEIGRIGYVGRVNYGFDNRYLLEANFRYDSSVKWIPGKRWGFFPSVSAGWRVTEENFFKQNEKLNFISNLKLRASYGTLGNDGGDDVAYYQYLSKFTTGTNAVFGSGATGILPGVYPSKGITWETTTTADVGFDLGLWNGLLSLEFDYFHKKTSDILMDRKRTIPGTFGATLPKENYAEMVNQGCEFMLRHDNKIGNFTYYVSGNFSFARNHYTYIDESANAYEWEIKTGRPINFITGYIADGIARTDEDLAGLPLYNGGFEWSKGDIILKDIHGAGGVGGPDGVVDGNDQAVLSLYSKDPEIIYGISLGGEWKGIDFTAFF</sequence>
<accession>A0A642BZI2</accession>
<comment type="caution">
    <text evidence="4">The sequence shown here is derived from an EMBL/GenBank/DDBJ whole genome shotgun (WGS) entry which is preliminary data.</text>
</comment>
<reference evidence="4" key="1">
    <citation type="journal article" date="2019" name="Nat. Med.">
        <title>A library of human gut bacterial isolates paired with longitudinal multiomics data enables mechanistic microbiome research.</title>
        <authorList>
            <person name="Poyet M."/>
            <person name="Groussin M."/>
            <person name="Gibbons S.M."/>
            <person name="Avila-Pacheco J."/>
            <person name="Jiang X."/>
            <person name="Kearney S.M."/>
            <person name="Perrotta A.R."/>
            <person name="Berdy B."/>
            <person name="Zhao S."/>
            <person name="Lieberman T.D."/>
            <person name="Swanson P.K."/>
            <person name="Smith M."/>
            <person name="Roesemann S."/>
            <person name="Alexander J.E."/>
            <person name="Rich S.A."/>
            <person name="Livny J."/>
            <person name="Vlamakis H."/>
            <person name="Clish C."/>
            <person name="Bullock K."/>
            <person name="Deik A."/>
            <person name="Scott J."/>
            <person name="Pierce K.A."/>
            <person name="Xavier R.J."/>
            <person name="Alm E.J."/>
        </authorList>
    </citation>
    <scope>NUCLEOTIDE SEQUENCE</scope>
    <source>
        <strain evidence="4">BIOML-A16</strain>
    </source>
</reference>
<evidence type="ECO:0000256" key="3">
    <source>
        <dbReference type="ARBA" id="ARBA00023237"/>
    </source>
</evidence>
<evidence type="ECO:0000313" key="4">
    <source>
        <dbReference type="EMBL" id="KAA4631754.1"/>
    </source>
</evidence>
<dbReference type="Gene3D" id="2.40.170.20">
    <property type="entry name" value="TonB-dependent receptor, beta-barrel domain"/>
    <property type="match status" value="1"/>
</dbReference>
<proteinExistence type="predicted"/>
<dbReference type="EMBL" id="VWFQ01000174">
    <property type="protein sequence ID" value="KAA4631754.1"/>
    <property type="molecule type" value="Genomic_DNA"/>
</dbReference>
<evidence type="ECO:0000256" key="1">
    <source>
        <dbReference type="ARBA" id="ARBA00004442"/>
    </source>
</evidence>
<evidence type="ECO:0000256" key="2">
    <source>
        <dbReference type="ARBA" id="ARBA00023136"/>
    </source>
</evidence>
<name>A0A642BZI2_BACOV</name>
<dbReference type="InterPro" id="IPR036942">
    <property type="entry name" value="Beta-barrel_TonB_sf"/>
</dbReference>
<dbReference type="AlphaFoldDB" id="A0A642BZI2"/>
<gene>
    <name evidence="4" type="ORF">F3B52_27560</name>
</gene>
<feature type="non-terminal residue" evidence="4">
    <location>
        <position position="418"/>
    </location>
</feature>
<keyword evidence="2" id="KW-0472">Membrane</keyword>
<comment type="subcellular location">
    <subcellularLocation>
        <location evidence="1">Cell outer membrane</location>
    </subcellularLocation>
</comment>
<dbReference type="SUPFAM" id="SSF56935">
    <property type="entry name" value="Porins"/>
    <property type="match status" value="1"/>
</dbReference>
<keyword evidence="3" id="KW-0998">Cell outer membrane</keyword>
<feature type="non-terminal residue" evidence="4">
    <location>
        <position position="1"/>
    </location>
</feature>
<protein>
    <submittedName>
        <fullName evidence="4">TonB-dependent receptor</fullName>
    </submittedName>
</protein>
<dbReference type="GO" id="GO:0009279">
    <property type="term" value="C:cell outer membrane"/>
    <property type="evidence" value="ECO:0007669"/>
    <property type="project" value="UniProtKB-SubCell"/>
</dbReference>